<evidence type="ECO:0000313" key="2">
    <source>
        <dbReference type="EMBL" id="KOF66360.1"/>
    </source>
</evidence>
<keyword evidence="1" id="KW-0472">Membrane</keyword>
<organism evidence="2">
    <name type="scientific">Octopus bimaculoides</name>
    <name type="common">California two-spotted octopus</name>
    <dbReference type="NCBI Taxonomy" id="37653"/>
    <lineage>
        <taxon>Eukaryota</taxon>
        <taxon>Metazoa</taxon>
        <taxon>Spiralia</taxon>
        <taxon>Lophotrochozoa</taxon>
        <taxon>Mollusca</taxon>
        <taxon>Cephalopoda</taxon>
        <taxon>Coleoidea</taxon>
        <taxon>Octopodiformes</taxon>
        <taxon>Octopoda</taxon>
        <taxon>Incirrata</taxon>
        <taxon>Octopodidae</taxon>
        <taxon>Octopus</taxon>
    </lineage>
</organism>
<protein>
    <submittedName>
        <fullName evidence="2">Uncharacterized protein</fullName>
    </submittedName>
</protein>
<name>A0A0L8FPM7_OCTBM</name>
<proteinExistence type="predicted"/>
<keyword evidence="1" id="KW-1133">Transmembrane helix</keyword>
<accession>A0A0L8FPM7</accession>
<keyword evidence="1" id="KW-0812">Transmembrane</keyword>
<dbReference type="EMBL" id="KQ428192">
    <property type="protein sequence ID" value="KOF66360.1"/>
    <property type="molecule type" value="Genomic_DNA"/>
</dbReference>
<evidence type="ECO:0000256" key="1">
    <source>
        <dbReference type="SAM" id="Phobius"/>
    </source>
</evidence>
<sequence>MKHLQNHEEVVAGFVAAAYHCCCCSFYLFSWLHYGQSLELLKKIPPTSSIASSSCHF</sequence>
<dbReference type="AlphaFoldDB" id="A0A0L8FPM7"/>
<gene>
    <name evidence="2" type="ORF">OCBIM_22012641mg</name>
</gene>
<feature type="transmembrane region" description="Helical" evidence="1">
    <location>
        <begin position="12"/>
        <end position="34"/>
    </location>
</feature>
<reference evidence="2" key="1">
    <citation type="submission" date="2015-07" db="EMBL/GenBank/DDBJ databases">
        <title>MeaNS - Measles Nucleotide Surveillance Program.</title>
        <authorList>
            <person name="Tran T."/>
            <person name="Druce J."/>
        </authorList>
    </citation>
    <scope>NUCLEOTIDE SEQUENCE</scope>
    <source>
        <strain evidence="2">UCB-OBI-ISO-001</strain>
        <tissue evidence="2">Gonad</tissue>
    </source>
</reference>